<accession>T2IK27</accession>
<dbReference type="EMBL" id="CAQL01000051">
    <property type="protein sequence ID" value="CCQ53891.1"/>
    <property type="molecule type" value="Genomic_DNA"/>
</dbReference>
<evidence type="ECO:0000313" key="2">
    <source>
        <dbReference type="Proteomes" id="UP000017981"/>
    </source>
</evidence>
<proteinExistence type="predicted"/>
<dbReference type="RefSeq" id="WP_021832239.1">
    <property type="nucleotide sequence ID" value="NZ_CAQL01000051.1"/>
</dbReference>
<evidence type="ECO:0000313" key="1">
    <source>
        <dbReference type="EMBL" id="CCQ53891.1"/>
    </source>
</evidence>
<dbReference type="AlphaFoldDB" id="T2IK27"/>
<sequence>MAKRFEFDPELNLYAYSVEGLIELCKNNKNLAYTHIYKGSIETWLFKIGENELSDLVNQTRHDPEFMNKQNNWQQVDFMCERLSNKLNNRKFLELLDIDKAIEITLKEYETLRSEILQNASEISQLILLGLAAIFTIASIGLAPLSDFLTEEDTTIQMPLTVENVSEIIPDDAIKVFNDIKVIKKGFNKELKLRDFNQPVKDEIETKIKEDPILKKV</sequence>
<protein>
    <submittedName>
        <fullName evidence="1">Uncharacterized protein</fullName>
    </submittedName>
</protein>
<comment type="caution">
    <text evidence="1">The sequence shown here is derived from an EMBL/GenBank/DDBJ whole genome shotgun (WGS) entry which is preliminary data.</text>
</comment>
<dbReference type="Proteomes" id="UP000017981">
    <property type="component" value="Unassembled WGS sequence"/>
</dbReference>
<reference evidence="1 2" key="1">
    <citation type="submission" date="2013-01" db="EMBL/GenBank/DDBJ databases">
        <authorList>
            <person name="Bench S."/>
        </authorList>
    </citation>
    <scope>NUCLEOTIDE SEQUENCE [LARGE SCALE GENOMIC DNA]</scope>
    <source>
        <strain evidence="1 2">WH 0005</strain>
    </source>
</reference>
<reference evidence="1 2" key="2">
    <citation type="submission" date="2013-09" db="EMBL/GenBank/DDBJ databases">
        <title>Whole genome comparison of six Crocosphaera watsonii strains with differing phenotypes.</title>
        <authorList>
            <person name="Bench S.R."/>
            <person name="Heller P."/>
            <person name="Frank I."/>
            <person name="Arciniega M."/>
            <person name="Shilova I.N."/>
            <person name="Zehr J.P."/>
        </authorList>
    </citation>
    <scope>NUCLEOTIDE SEQUENCE [LARGE SCALE GENOMIC DNA]</scope>
    <source>
        <strain evidence="1 2">WH 0005</strain>
    </source>
</reference>
<organism evidence="1 2">
    <name type="scientific">Crocosphaera watsonii WH 0005</name>
    <dbReference type="NCBI Taxonomy" id="423472"/>
    <lineage>
        <taxon>Bacteria</taxon>
        <taxon>Bacillati</taxon>
        <taxon>Cyanobacteriota</taxon>
        <taxon>Cyanophyceae</taxon>
        <taxon>Oscillatoriophycideae</taxon>
        <taxon>Chroococcales</taxon>
        <taxon>Aphanothecaceae</taxon>
        <taxon>Crocosphaera</taxon>
    </lineage>
</organism>
<name>T2IK27_CROWT</name>
<gene>
    <name evidence="1" type="ORF">CWATWH0005_4455</name>
</gene>